<evidence type="ECO:0000256" key="2">
    <source>
        <dbReference type="ARBA" id="ARBA00009677"/>
    </source>
</evidence>
<feature type="domain" description="Flagellar basal body rod protein N-terminal" evidence="7">
    <location>
        <begin position="5"/>
        <end position="35"/>
    </location>
</feature>
<dbReference type="Pfam" id="PF22692">
    <property type="entry name" value="LlgE_F_G_D1"/>
    <property type="match status" value="1"/>
</dbReference>
<feature type="domain" description="Flagellar basal-body/hook protein C-terminal" evidence="8">
    <location>
        <begin position="200"/>
        <end position="242"/>
    </location>
</feature>
<dbReference type="InterPro" id="IPR020013">
    <property type="entry name" value="Flagellar_FlgE/F/G"/>
</dbReference>
<comment type="caution">
    <text evidence="10">The sequence shown here is derived from an EMBL/GenBank/DDBJ whole genome shotgun (WGS) entry which is preliminary data.</text>
</comment>
<comment type="subcellular location">
    <subcellularLocation>
        <location evidence="1 6">Bacterial flagellum basal body</location>
    </subcellularLocation>
</comment>
<dbReference type="AlphaFoldDB" id="A0A3R8RC26"/>
<keyword evidence="10" id="KW-0969">Cilium</keyword>
<dbReference type="Pfam" id="PF00460">
    <property type="entry name" value="Flg_bb_rod"/>
    <property type="match status" value="1"/>
</dbReference>
<evidence type="ECO:0000259" key="8">
    <source>
        <dbReference type="Pfam" id="PF06429"/>
    </source>
</evidence>
<keyword evidence="3 6" id="KW-0975">Bacterial flagellum</keyword>
<evidence type="ECO:0000259" key="9">
    <source>
        <dbReference type="Pfam" id="PF22692"/>
    </source>
</evidence>
<organism evidence="10 11">
    <name type="scientific">Sphingorhabdus wooponensis</name>
    <dbReference type="NCBI Taxonomy" id="940136"/>
    <lineage>
        <taxon>Bacteria</taxon>
        <taxon>Pseudomonadati</taxon>
        <taxon>Pseudomonadota</taxon>
        <taxon>Alphaproteobacteria</taxon>
        <taxon>Sphingomonadales</taxon>
        <taxon>Sphingomonadaceae</taxon>
        <taxon>Sphingorhabdus</taxon>
    </lineage>
</organism>
<dbReference type="GO" id="GO:0071978">
    <property type="term" value="P:bacterial-type flagellum-dependent swarming motility"/>
    <property type="evidence" value="ECO:0007669"/>
    <property type="project" value="TreeGrafter"/>
</dbReference>
<dbReference type="RefSeq" id="WP_125229519.1">
    <property type="nucleotide sequence ID" value="NZ_RWJI01000001.1"/>
</dbReference>
<dbReference type="PANTHER" id="PTHR30435:SF18">
    <property type="entry name" value="FLAGELLAR BASAL-BODY ROD PROTEIN FLGF"/>
    <property type="match status" value="1"/>
</dbReference>
<dbReference type="OrthoDB" id="9804559at2"/>
<evidence type="ECO:0000256" key="6">
    <source>
        <dbReference type="RuleBase" id="RU362116"/>
    </source>
</evidence>
<feature type="domain" description="Flagellar hook protein FlgE/F/G-like D1" evidence="9">
    <location>
        <begin position="81"/>
        <end position="144"/>
    </location>
</feature>
<dbReference type="EMBL" id="RWJI01000001">
    <property type="protein sequence ID" value="RRQ51505.1"/>
    <property type="molecule type" value="Genomic_DNA"/>
</dbReference>
<dbReference type="GO" id="GO:0030694">
    <property type="term" value="C:bacterial-type flagellum basal body, rod"/>
    <property type="evidence" value="ECO:0007669"/>
    <property type="project" value="UniProtKB-UniRule"/>
</dbReference>
<dbReference type="InterPro" id="IPR010930">
    <property type="entry name" value="Flg_bb/hook_C_dom"/>
</dbReference>
<accession>A0A3R8RC26</accession>
<name>A0A3R8RC26_9SPHN</name>
<evidence type="ECO:0000259" key="7">
    <source>
        <dbReference type="Pfam" id="PF00460"/>
    </source>
</evidence>
<keyword evidence="11" id="KW-1185">Reference proteome</keyword>
<gene>
    <name evidence="10" type="ORF">D7D48_00985</name>
</gene>
<keyword evidence="10" id="KW-0282">Flagellum</keyword>
<evidence type="ECO:0000256" key="1">
    <source>
        <dbReference type="ARBA" id="ARBA00004117"/>
    </source>
</evidence>
<dbReference type="NCBIfam" id="NF009280">
    <property type="entry name" value="PRK12640.1"/>
    <property type="match status" value="1"/>
</dbReference>
<dbReference type="Proteomes" id="UP000268553">
    <property type="component" value="Unassembled WGS sequence"/>
</dbReference>
<dbReference type="InterPro" id="IPR001444">
    <property type="entry name" value="Flag_bb_rod_N"/>
</dbReference>
<evidence type="ECO:0000313" key="10">
    <source>
        <dbReference type="EMBL" id="RRQ51505.1"/>
    </source>
</evidence>
<keyword evidence="10" id="KW-0966">Cell projection</keyword>
<comment type="similarity">
    <text evidence="2 6">Belongs to the flagella basal body rod proteins family.</text>
</comment>
<dbReference type="NCBIfam" id="TIGR03506">
    <property type="entry name" value="FlgEFG_subfam"/>
    <property type="match status" value="1"/>
</dbReference>
<evidence type="ECO:0000256" key="5">
    <source>
        <dbReference type="ARBA" id="ARBA00040228"/>
    </source>
</evidence>
<reference evidence="10 11" key="1">
    <citation type="submission" date="2018-12" db="EMBL/GenBank/DDBJ databases">
        <authorList>
            <person name="Kim S.-J."/>
            <person name="Jung G.-Y."/>
        </authorList>
    </citation>
    <scope>NUCLEOTIDE SEQUENCE [LARGE SCALE GENOMIC DNA]</scope>
    <source>
        <strain evidence="10 11">03SU3-P</strain>
    </source>
</reference>
<dbReference type="InterPro" id="IPR037925">
    <property type="entry name" value="FlgE/F/G-like"/>
</dbReference>
<proteinExistence type="inferred from homology"/>
<dbReference type="PANTHER" id="PTHR30435">
    <property type="entry name" value="FLAGELLAR PROTEIN"/>
    <property type="match status" value="1"/>
</dbReference>
<sequence length="247" mass="26056">MDRLIYTSLTAMRGSMARQTAIAHNLANANTPGFRADLAEAQSLWLEGQQLNSRAFASEAVQAADMKAGTVVATGRDLDIALSGDGMLAVQAENGEIGYTRRGDLMLSSTGLLTTGDGRPVQGTQGPLTLPPSDAINIDDQGRVWIVPVGGDATQPQQLDQILLVSPTGSDVVKGNDGLFRVRGGGTLPADPDARVITRSLESSNVSATEALVEMIEASRSWDTQLKMLNDARDMDAATADLMSLTQ</sequence>
<dbReference type="SUPFAM" id="SSF117143">
    <property type="entry name" value="Flagellar hook protein flgE"/>
    <property type="match status" value="1"/>
</dbReference>
<dbReference type="InterPro" id="IPR053967">
    <property type="entry name" value="LlgE_F_G-like_D1"/>
</dbReference>
<dbReference type="Pfam" id="PF06429">
    <property type="entry name" value="Flg_bbr_C"/>
    <property type="match status" value="1"/>
</dbReference>
<protein>
    <recommendedName>
        <fullName evidence="5 6">Flagellar basal-body rod protein FlgF</fullName>
    </recommendedName>
</protein>
<comment type="subunit">
    <text evidence="4 6">The basal body constitutes a major portion of the flagellar organelle and consists of five rings (E,L,P,S, and M) mounted on a central rod. The rod consists of about 26 subunits of FlgG in the distal portion, and FlgB, FlgC and FlgF are thought to build up the proximal portion of the rod with about 6 subunits each.</text>
</comment>
<evidence type="ECO:0000256" key="3">
    <source>
        <dbReference type="ARBA" id="ARBA00023143"/>
    </source>
</evidence>
<evidence type="ECO:0000313" key="11">
    <source>
        <dbReference type="Proteomes" id="UP000268553"/>
    </source>
</evidence>
<evidence type="ECO:0000256" key="4">
    <source>
        <dbReference type="ARBA" id="ARBA00038560"/>
    </source>
</evidence>